<dbReference type="OrthoDB" id="2559662at2759"/>
<name>A0A4Y7QGP5_9AGAM</name>
<dbReference type="GO" id="GO:0006004">
    <property type="term" value="P:fucose metabolic process"/>
    <property type="evidence" value="ECO:0007669"/>
    <property type="project" value="UniProtKB-KW"/>
</dbReference>
<keyword evidence="4" id="KW-0472">Membrane</keyword>
<dbReference type="EMBL" id="ML170161">
    <property type="protein sequence ID" value="TDL26368.1"/>
    <property type="molecule type" value="Genomic_DNA"/>
</dbReference>
<feature type="transmembrane region" description="Helical" evidence="4">
    <location>
        <begin position="34"/>
        <end position="54"/>
    </location>
</feature>
<keyword evidence="1" id="KW-0808">Transferase</keyword>
<evidence type="ECO:0000256" key="3">
    <source>
        <dbReference type="ARBA" id="ARBA00023277"/>
    </source>
</evidence>
<gene>
    <name evidence="5" type="ORF">BD410DRAFT_836268</name>
</gene>
<evidence type="ECO:0000256" key="4">
    <source>
        <dbReference type="SAM" id="Phobius"/>
    </source>
</evidence>
<dbReference type="VEuPathDB" id="FungiDB:BD410DRAFT_836268"/>
<dbReference type="InterPro" id="IPR019378">
    <property type="entry name" value="GDP-Fuc_O-FucTrfase"/>
</dbReference>
<sequence>MPLFQTRWRYHLLPTDSKGSRIPTWRNVLFRRPITTLISVLLVITFALLTLLTLSKPVANDAVVLAEDWRDFPQPKFPPLYEDVYEYERNLPQHNESLPFPEGADGRYLYQSSHAWGAGWNNAFQELLFQSHLAFATQRAFVFDPYTWNPDPLQNYTEYNGHLIPSRIPLNALVSGPLAGAAFPDDNPNPRSVTKEYFEKVCPNPTILSGDDVPDAVDSTDANFIMQKWIEKLQNTEDRCVKLQGNHAQIFPYFIFGYETLTETWSWFSKSPIVTHFAWSRLATSAMEANLAFIKPIETFFDRLVSMFNSFMWGEKQGIYSQINGLLVLHVRRGDYAEHCVNLANWGALWMGWNTFPEFTDKLVLPTGQNVTEERHVIYMERCWPTQEQIVAKVSAVLKTREAWGIRRIYVMTNAKVEWAAELRGKLMAINGLETVTTSRDLRLSWTQKFVSHALDMFIGQRAQVFIGNGWSSMTANVVMLRMARGVQPGTNRFW</sequence>
<dbReference type="CDD" id="cd11296">
    <property type="entry name" value="O-FucT_like"/>
    <property type="match status" value="1"/>
</dbReference>
<keyword evidence="2" id="KW-0294">Fucose metabolism</keyword>
<proteinExistence type="predicted"/>
<keyword evidence="6" id="KW-1185">Reference proteome</keyword>
<dbReference type="AlphaFoldDB" id="A0A4Y7QGP5"/>
<dbReference type="Pfam" id="PF10250">
    <property type="entry name" value="O-FucT"/>
    <property type="match status" value="1"/>
</dbReference>
<protein>
    <submittedName>
        <fullName evidence="5">Uncharacterized protein</fullName>
    </submittedName>
</protein>
<keyword evidence="4" id="KW-0812">Transmembrane</keyword>
<evidence type="ECO:0000256" key="1">
    <source>
        <dbReference type="ARBA" id="ARBA00022679"/>
    </source>
</evidence>
<evidence type="ECO:0000256" key="2">
    <source>
        <dbReference type="ARBA" id="ARBA00023253"/>
    </source>
</evidence>
<dbReference type="GO" id="GO:0016740">
    <property type="term" value="F:transferase activity"/>
    <property type="evidence" value="ECO:0007669"/>
    <property type="project" value="UniProtKB-KW"/>
</dbReference>
<dbReference type="Gene3D" id="3.40.50.11350">
    <property type="match status" value="1"/>
</dbReference>
<accession>A0A4Y7QGP5</accession>
<evidence type="ECO:0000313" key="5">
    <source>
        <dbReference type="EMBL" id="TDL26368.1"/>
    </source>
</evidence>
<keyword evidence="4" id="KW-1133">Transmembrane helix</keyword>
<keyword evidence="3" id="KW-0119">Carbohydrate metabolism</keyword>
<reference evidence="5 6" key="1">
    <citation type="submission" date="2018-06" db="EMBL/GenBank/DDBJ databases">
        <title>A transcriptomic atlas of mushroom development highlights an independent origin of complex multicellularity.</title>
        <authorList>
            <consortium name="DOE Joint Genome Institute"/>
            <person name="Krizsan K."/>
            <person name="Almasi E."/>
            <person name="Merenyi Z."/>
            <person name="Sahu N."/>
            <person name="Viragh M."/>
            <person name="Koszo T."/>
            <person name="Mondo S."/>
            <person name="Kiss B."/>
            <person name="Balint B."/>
            <person name="Kues U."/>
            <person name="Barry K."/>
            <person name="Hegedus J.C."/>
            <person name="Henrissat B."/>
            <person name="Johnson J."/>
            <person name="Lipzen A."/>
            <person name="Ohm R."/>
            <person name="Nagy I."/>
            <person name="Pangilinan J."/>
            <person name="Yan J."/>
            <person name="Xiong Y."/>
            <person name="Grigoriev I.V."/>
            <person name="Hibbett D.S."/>
            <person name="Nagy L.G."/>
        </authorList>
    </citation>
    <scope>NUCLEOTIDE SEQUENCE [LARGE SCALE GENOMIC DNA]</scope>
    <source>
        <strain evidence="5 6">SZMC22713</strain>
    </source>
</reference>
<dbReference type="STRING" id="50990.A0A4Y7QGP5"/>
<organism evidence="5 6">
    <name type="scientific">Rickenella mellea</name>
    <dbReference type="NCBI Taxonomy" id="50990"/>
    <lineage>
        <taxon>Eukaryota</taxon>
        <taxon>Fungi</taxon>
        <taxon>Dikarya</taxon>
        <taxon>Basidiomycota</taxon>
        <taxon>Agaricomycotina</taxon>
        <taxon>Agaricomycetes</taxon>
        <taxon>Hymenochaetales</taxon>
        <taxon>Rickenellaceae</taxon>
        <taxon>Rickenella</taxon>
    </lineage>
</organism>
<evidence type="ECO:0000313" key="6">
    <source>
        <dbReference type="Proteomes" id="UP000294933"/>
    </source>
</evidence>
<dbReference type="Proteomes" id="UP000294933">
    <property type="component" value="Unassembled WGS sequence"/>
</dbReference>